<dbReference type="GO" id="GO:0016042">
    <property type="term" value="P:lipid catabolic process"/>
    <property type="evidence" value="ECO:0007669"/>
    <property type="project" value="InterPro"/>
</dbReference>
<dbReference type="Gene3D" id="2.80.10.50">
    <property type="match status" value="1"/>
</dbReference>
<gene>
    <name evidence="2" type="ORF">GKJPGBOP_00302</name>
</gene>
<accession>A0A401VUA7</accession>
<evidence type="ECO:0000313" key="2">
    <source>
        <dbReference type="EMBL" id="GCD40649.1"/>
    </source>
</evidence>
<dbReference type="InterPro" id="IPR000772">
    <property type="entry name" value="Ricin_B_lectin"/>
</dbReference>
<dbReference type="Pfam" id="PF14200">
    <property type="entry name" value="RicinB_lectin_2"/>
    <property type="match status" value="1"/>
</dbReference>
<organism evidence="2 3">
    <name type="scientific">Streptomyces paromomycinus</name>
    <name type="common">Streptomyces rimosus subsp. paromomycinus</name>
    <dbReference type="NCBI Taxonomy" id="92743"/>
    <lineage>
        <taxon>Bacteria</taxon>
        <taxon>Bacillati</taxon>
        <taxon>Actinomycetota</taxon>
        <taxon>Actinomycetes</taxon>
        <taxon>Kitasatosporales</taxon>
        <taxon>Streptomycetaceae</taxon>
        <taxon>Streptomyces</taxon>
    </lineage>
</organism>
<dbReference type="InterPro" id="IPR002918">
    <property type="entry name" value="Lipase_EstA/Esterase_EstB"/>
</dbReference>
<feature type="domain" description="Ricin B lectin" evidence="1">
    <location>
        <begin position="270"/>
        <end position="323"/>
    </location>
</feature>
<protein>
    <recommendedName>
        <fullName evidence="1">Ricin B lectin domain-containing protein</fullName>
    </recommendedName>
</protein>
<keyword evidence="3" id="KW-1185">Reference proteome</keyword>
<comment type="caution">
    <text evidence="2">The sequence shown here is derived from an EMBL/GenBank/DDBJ whole genome shotgun (WGS) entry which is preliminary data.</text>
</comment>
<reference evidence="2 3" key="1">
    <citation type="submission" date="2018-11" db="EMBL/GenBank/DDBJ databases">
        <title>Whole genome sequence of Streptomyces paromomycinus NBRC 15454(T).</title>
        <authorList>
            <person name="Komaki H."/>
            <person name="Tamura T."/>
        </authorList>
    </citation>
    <scope>NUCLEOTIDE SEQUENCE [LARGE SCALE GENOMIC DNA]</scope>
    <source>
        <strain evidence="2 3">NBRC 15454</strain>
    </source>
</reference>
<dbReference type="PANTHER" id="PTHR32015:SF1">
    <property type="entry name" value="LIPASE"/>
    <property type="match status" value="1"/>
</dbReference>
<evidence type="ECO:0000313" key="3">
    <source>
        <dbReference type="Proteomes" id="UP000286746"/>
    </source>
</evidence>
<dbReference type="PANTHER" id="PTHR32015">
    <property type="entry name" value="FASTING INDUCED LIPASE"/>
    <property type="match status" value="1"/>
</dbReference>
<dbReference type="Proteomes" id="UP000286746">
    <property type="component" value="Unassembled WGS sequence"/>
</dbReference>
<dbReference type="AlphaFoldDB" id="A0A401VUA7"/>
<dbReference type="RefSeq" id="WP_170251477.1">
    <property type="nucleotide sequence ID" value="NZ_BHZD01000001.1"/>
</dbReference>
<dbReference type="SUPFAM" id="SSF53474">
    <property type="entry name" value="alpha/beta-Hydrolases"/>
    <property type="match status" value="1"/>
</dbReference>
<dbReference type="Gene3D" id="3.40.50.1820">
    <property type="entry name" value="alpha/beta hydrolase"/>
    <property type="match status" value="1"/>
</dbReference>
<name>A0A401VUA7_STREY</name>
<evidence type="ECO:0000259" key="1">
    <source>
        <dbReference type="Pfam" id="PF14200"/>
    </source>
</evidence>
<dbReference type="InterPro" id="IPR029058">
    <property type="entry name" value="AB_hydrolase_fold"/>
</dbReference>
<dbReference type="SUPFAM" id="SSF50370">
    <property type="entry name" value="Ricin B-like lectins"/>
    <property type="match status" value="1"/>
</dbReference>
<dbReference type="Pfam" id="PF01674">
    <property type="entry name" value="Lipase_2"/>
    <property type="match status" value="1"/>
</dbReference>
<dbReference type="GO" id="GO:0016298">
    <property type="term" value="F:lipase activity"/>
    <property type="evidence" value="ECO:0007669"/>
    <property type="project" value="TreeGrafter"/>
</dbReference>
<dbReference type="InterPro" id="IPR035992">
    <property type="entry name" value="Ricin_B-like_lectins"/>
</dbReference>
<sequence>MRAFAGIVGRAGGGRPSRACPPATTAGAAGADSDWDNAFKQSDCSQRATGLGKRAVFFVHGFRGHNSIFGGLKDELRKAGYSDSKFHDFGWSANDRLTPVAKRFRDFVREKAQGEVDVVSHSTGAAITRYALKGYRHTLTDHEYNLLNPLGDQVRVWVGLAGLNYGTRNYGASVGGVWYPCLNDMKPSDTYMKNLNSGTHAPGPTRYLTYRSLSDEQLEDWTMRLDGAENREIHGASHDGVPNNSDVKAGVVKFIQETSNRYDPVLPAIGGTYVLTNMATGMALDAGTAQDFVVQWPKTASKQQKWTLERGYADGIYTLRNNYYRGPRYLRCAPGQGATSGDSAFGYHFWQIKKADGKGFLLYQDNVGRYLHFPHGDASQGKQAELGDNVQYSWYAWEFVPVPYGG</sequence>
<proteinExistence type="predicted"/>
<dbReference type="EMBL" id="BHZD01000001">
    <property type="protein sequence ID" value="GCD40649.1"/>
    <property type="molecule type" value="Genomic_DNA"/>
</dbReference>